<dbReference type="InterPro" id="IPR000909">
    <property type="entry name" value="PLipase_C_PInositol-sp_X_dom"/>
</dbReference>
<dbReference type="Gene3D" id="3.20.20.190">
    <property type="entry name" value="Phosphatidylinositol (PI) phosphodiesterase"/>
    <property type="match status" value="1"/>
</dbReference>
<feature type="domain" description="Phosphatidylinositol-specific phospholipase C X" evidence="9">
    <location>
        <begin position="216"/>
        <end position="326"/>
    </location>
</feature>
<evidence type="ECO:0000256" key="3">
    <source>
        <dbReference type="ARBA" id="ARBA00022801"/>
    </source>
</evidence>
<name>A0AA39EWR8_9HYME</name>
<reference evidence="10" key="2">
    <citation type="submission" date="2023-03" db="EMBL/GenBank/DDBJ databases">
        <authorList>
            <person name="Inwood S.N."/>
            <person name="Skelly J.G."/>
            <person name="Guhlin J."/>
            <person name="Harrop T.W.R."/>
            <person name="Goldson S.G."/>
            <person name="Dearden P.K."/>
        </authorList>
    </citation>
    <scope>NUCLEOTIDE SEQUENCE</scope>
    <source>
        <strain evidence="10">Irish</strain>
        <tissue evidence="10">Whole body</tissue>
    </source>
</reference>
<dbReference type="CDD" id="cd16203">
    <property type="entry name" value="EFh_PI-PLCepsilon"/>
    <property type="match status" value="1"/>
</dbReference>
<dbReference type="InterPro" id="IPR017946">
    <property type="entry name" value="PLC-like_Pdiesterase_TIM-brl"/>
</dbReference>
<dbReference type="Pfam" id="PF09279">
    <property type="entry name" value="EF-hand_like"/>
    <property type="match status" value="1"/>
</dbReference>
<dbReference type="GO" id="GO:0016042">
    <property type="term" value="P:lipid catabolic process"/>
    <property type="evidence" value="ECO:0007669"/>
    <property type="project" value="UniProtKB-KW"/>
</dbReference>
<dbReference type="Gene3D" id="1.10.238.10">
    <property type="entry name" value="EF-hand"/>
    <property type="match status" value="1"/>
</dbReference>
<feature type="non-terminal residue" evidence="10">
    <location>
        <position position="1"/>
    </location>
</feature>
<dbReference type="SMART" id="SM00148">
    <property type="entry name" value="PLCXc"/>
    <property type="match status" value="1"/>
</dbReference>
<evidence type="ECO:0000256" key="1">
    <source>
        <dbReference type="ARBA" id="ARBA00001195"/>
    </source>
</evidence>
<dbReference type="PANTHER" id="PTHR10336">
    <property type="entry name" value="PHOSPHOINOSITIDE-SPECIFIC PHOSPHOLIPASE C FAMILY PROTEIN"/>
    <property type="match status" value="1"/>
</dbReference>
<evidence type="ECO:0000256" key="7">
    <source>
        <dbReference type="RuleBase" id="RU361133"/>
    </source>
</evidence>
<keyword evidence="4 7" id="KW-0442">Lipid degradation</keyword>
<sequence>LLCVTRDKEKNGTSSTSSGLEAPWHVKARATSIMYETQMNFVEFVALFRSFSLRARKDLRDLFGQLAITCRSQSDGSLREFNMRPAVLRQQSDATPQRIGLLTRNNSIDCYEYKTSGNLHKKQIFDAIAAASIVNNCSGVDTSKSQVITLATFTKFLESRQQEKLTDEQIKALIKRHEPDPALRVQWCLSFEGFARYMMDKDNYAFPNEYAIPTDTEMQQPLSQYYIASSHNTYLTGHQLKGESSVQLYSQVLLTGCRCVELDCWDGDDGSPLIYHGHTFTTKIPFRSVVEAIDRSAFVTSPYPVILSIENHCTQSQQARMAQIFQ</sequence>
<keyword evidence="3 7" id="KW-0378">Hydrolase</keyword>
<comment type="catalytic activity">
    <reaction evidence="1 7">
        <text>a 1,2-diacyl-sn-glycero-3-phospho-(1D-myo-inositol-4,5-bisphosphate) + H2O = 1D-myo-inositol 1,4,5-trisphosphate + a 1,2-diacyl-sn-glycerol + H(+)</text>
        <dbReference type="Rhea" id="RHEA:33179"/>
        <dbReference type="ChEBI" id="CHEBI:15377"/>
        <dbReference type="ChEBI" id="CHEBI:15378"/>
        <dbReference type="ChEBI" id="CHEBI:17815"/>
        <dbReference type="ChEBI" id="CHEBI:58456"/>
        <dbReference type="ChEBI" id="CHEBI:203600"/>
        <dbReference type="EC" id="3.1.4.11"/>
    </reaction>
</comment>
<evidence type="ECO:0000256" key="6">
    <source>
        <dbReference type="ARBA" id="ARBA00023224"/>
    </source>
</evidence>
<keyword evidence="11" id="KW-1185">Reference proteome</keyword>
<gene>
    <name evidence="10" type="ORF">PV328_012161</name>
</gene>
<keyword evidence="6" id="KW-0807">Transducer</keyword>
<feature type="compositionally biased region" description="Basic and acidic residues" evidence="8">
    <location>
        <begin position="1"/>
        <end position="11"/>
    </location>
</feature>
<evidence type="ECO:0000313" key="11">
    <source>
        <dbReference type="Proteomes" id="UP001168990"/>
    </source>
</evidence>
<evidence type="ECO:0000313" key="10">
    <source>
        <dbReference type="EMBL" id="KAK0156885.1"/>
    </source>
</evidence>
<dbReference type="GO" id="GO:0007265">
    <property type="term" value="P:Ras protein signal transduction"/>
    <property type="evidence" value="ECO:0007669"/>
    <property type="project" value="TreeGrafter"/>
</dbReference>
<organism evidence="10 11">
    <name type="scientific">Microctonus aethiopoides</name>
    <dbReference type="NCBI Taxonomy" id="144406"/>
    <lineage>
        <taxon>Eukaryota</taxon>
        <taxon>Metazoa</taxon>
        <taxon>Ecdysozoa</taxon>
        <taxon>Arthropoda</taxon>
        <taxon>Hexapoda</taxon>
        <taxon>Insecta</taxon>
        <taxon>Pterygota</taxon>
        <taxon>Neoptera</taxon>
        <taxon>Endopterygota</taxon>
        <taxon>Hymenoptera</taxon>
        <taxon>Apocrita</taxon>
        <taxon>Ichneumonoidea</taxon>
        <taxon>Braconidae</taxon>
        <taxon>Euphorinae</taxon>
        <taxon>Microctonus</taxon>
    </lineage>
</organism>
<reference evidence="10" key="1">
    <citation type="journal article" date="2023" name="bioRxiv">
        <title>Scaffold-level genome assemblies of two parasitoid biocontrol wasps reveal the parthenogenesis mechanism and an associated novel virus.</title>
        <authorList>
            <person name="Inwood S."/>
            <person name="Skelly J."/>
            <person name="Guhlin J."/>
            <person name="Harrop T."/>
            <person name="Goldson S."/>
            <person name="Dearden P."/>
        </authorList>
    </citation>
    <scope>NUCLEOTIDE SEQUENCE</scope>
    <source>
        <strain evidence="10">Irish</strain>
        <tissue evidence="10">Whole body</tissue>
    </source>
</reference>
<dbReference type="InterPro" id="IPR015359">
    <property type="entry name" value="PLC_EF-hand-like"/>
</dbReference>
<feature type="non-terminal residue" evidence="10">
    <location>
        <position position="326"/>
    </location>
</feature>
<protein>
    <recommendedName>
        <fullName evidence="2 7">Phosphoinositide phospholipase C</fullName>
        <ecNumber evidence="2 7">3.1.4.11</ecNumber>
    </recommendedName>
</protein>
<dbReference type="GO" id="GO:0051209">
    <property type="term" value="P:release of sequestered calcium ion into cytosol"/>
    <property type="evidence" value="ECO:0007669"/>
    <property type="project" value="TreeGrafter"/>
</dbReference>
<feature type="region of interest" description="Disordered" evidence="8">
    <location>
        <begin position="1"/>
        <end position="20"/>
    </location>
</feature>
<keyword evidence="5 7" id="KW-0443">Lipid metabolism</keyword>
<evidence type="ECO:0000256" key="5">
    <source>
        <dbReference type="ARBA" id="ARBA00023098"/>
    </source>
</evidence>
<dbReference type="Proteomes" id="UP001168990">
    <property type="component" value="Unassembled WGS sequence"/>
</dbReference>
<dbReference type="PROSITE" id="PS50007">
    <property type="entry name" value="PIPLC_X_DOMAIN"/>
    <property type="match status" value="1"/>
</dbReference>
<evidence type="ECO:0000256" key="2">
    <source>
        <dbReference type="ARBA" id="ARBA00012368"/>
    </source>
</evidence>
<dbReference type="Pfam" id="PF00388">
    <property type="entry name" value="PI-PLC-X"/>
    <property type="match status" value="1"/>
</dbReference>
<dbReference type="AlphaFoldDB" id="A0AA39EWR8"/>
<dbReference type="InterPro" id="IPR046974">
    <property type="entry name" value="PLC_epsilon1_EF"/>
</dbReference>
<dbReference type="CDD" id="cd08558">
    <property type="entry name" value="PI-PLCc_eukaryota"/>
    <property type="match status" value="1"/>
</dbReference>
<dbReference type="SUPFAM" id="SSF47473">
    <property type="entry name" value="EF-hand"/>
    <property type="match status" value="1"/>
</dbReference>
<dbReference type="EMBL" id="JAQQBS010002048">
    <property type="protein sequence ID" value="KAK0156885.1"/>
    <property type="molecule type" value="Genomic_DNA"/>
</dbReference>
<dbReference type="GO" id="GO:0046488">
    <property type="term" value="P:phosphatidylinositol metabolic process"/>
    <property type="evidence" value="ECO:0007669"/>
    <property type="project" value="TreeGrafter"/>
</dbReference>
<evidence type="ECO:0000259" key="9">
    <source>
        <dbReference type="SMART" id="SM00148"/>
    </source>
</evidence>
<dbReference type="GO" id="GO:0004435">
    <property type="term" value="F:phosphatidylinositol-4,5-bisphosphate phospholipase C activity"/>
    <property type="evidence" value="ECO:0007669"/>
    <property type="project" value="UniProtKB-EC"/>
</dbReference>
<dbReference type="GO" id="GO:0007186">
    <property type="term" value="P:G protein-coupled receptor signaling pathway"/>
    <property type="evidence" value="ECO:0007669"/>
    <property type="project" value="TreeGrafter"/>
</dbReference>
<dbReference type="FunFam" id="3.20.20.190:FF:000084">
    <property type="match status" value="1"/>
</dbReference>
<accession>A0AA39EWR8</accession>
<dbReference type="PANTHER" id="PTHR10336:SF6">
    <property type="entry name" value="1-PHOSPHATIDYLINOSITOL 4,5-BISPHOSPHATE PHOSPHODIESTERASE EPSILON-1"/>
    <property type="match status" value="1"/>
</dbReference>
<dbReference type="EC" id="3.1.4.11" evidence="2 7"/>
<proteinExistence type="predicted"/>
<dbReference type="InterPro" id="IPR011992">
    <property type="entry name" value="EF-hand-dom_pair"/>
</dbReference>
<evidence type="ECO:0000256" key="4">
    <source>
        <dbReference type="ARBA" id="ARBA00022963"/>
    </source>
</evidence>
<dbReference type="GO" id="GO:0048015">
    <property type="term" value="P:phosphatidylinositol-mediated signaling"/>
    <property type="evidence" value="ECO:0007669"/>
    <property type="project" value="TreeGrafter"/>
</dbReference>
<dbReference type="InterPro" id="IPR001192">
    <property type="entry name" value="PI-PLC_fam"/>
</dbReference>
<dbReference type="PRINTS" id="PR00390">
    <property type="entry name" value="PHPHLIPASEC"/>
</dbReference>
<evidence type="ECO:0000256" key="8">
    <source>
        <dbReference type="SAM" id="MobiDB-lite"/>
    </source>
</evidence>
<comment type="caution">
    <text evidence="10">The sequence shown here is derived from an EMBL/GenBank/DDBJ whole genome shotgun (WGS) entry which is preliminary data.</text>
</comment>
<dbReference type="SUPFAM" id="SSF51695">
    <property type="entry name" value="PLC-like phosphodiesterases"/>
    <property type="match status" value="1"/>
</dbReference>